<evidence type="ECO:0000256" key="4">
    <source>
        <dbReference type="PROSITE-ProRule" id="PRU00169"/>
    </source>
</evidence>
<feature type="transmembrane region" description="Helical" evidence="5">
    <location>
        <begin position="163"/>
        <end position="185"/>
    </location>
</feature>
<feature type="domain" description="Histidine kinase" evidence="6">
    <location>
        <begin position="222"/>
        <end position="451"/>
    </location>
</feature>
<gene>
    <name evidence="8" type="ORF">SAMN04488122_0760</name>
</gene>
<keyword evidence="9" id="KW-1185">Reference proteome</keyword>
<dbReference type="EMBL" id="FOJG01000001">
    <property type="protein sequence ID" value="SEW13221.1"/>
    <property type="molecule type" value="Genomic_DNA"/>
</dbReference>
<keyword evidence="5" id="KW-0812">Transmembrane</keyword>
<dbReference type="STRING" id="29529.SAMN04488122_0760"/>
<dbReference type="SMART" id="SM00387">
    <property type="entry name" value="HATPase_c"/>
    <property type="match status" value="1"/>
</dbReference>
<dbReference type="InterPro" id="IPR005467">
    <property type="entry name" value="His_kinase_dom"/>
</dbReference>
<dbReference type="SMART" id="SM00448">
    <property type="entry name" value="REC"/>
    <property type="match status" value="1"/>
</dbReference>
<dbReference type="InterPro" id="IPR003661">
    <property type="entry name" value="HisK_dim/P_dom"/>
</dbReference>
<keyword evidence="8" id="KW-0418">Kinase</keyword>
<protein>
    <recommendedName>
        <fullName evidence="2">histidine kinase</fullName>
        <ecNumber evidence="2">2.7.13.3</ecNumber>
    </recommendedName>
</protein>
<dbReference type="InterPro" id="IPR036890">
    <property type="entry name" value="HATPase_C_sf"/>
</dbReference>
<sequence length="591" mass="65893">MNVAHVVKTILLAGTQRCEREEERKRIRIINCLCLITALAAFSIGSLFYAFTHSLKIVIPAIFEGIFFSSVIFLNWKHQTNTASLVFLLTHTVSALYFGVILGPIINISLIAVFLFGLSFMVFKSKKLRLIAISVTGITLILLEINFYQQIFQPVLLSRENQFLLRWIALGAFLGFDVLVITYFVNENSSLLLSTKKYSETLEATVKKLEFANLSKRIYLRETSHEIRTPLNAVFGISQLLEMIMKRAADKDETIDPSEFREMTDLVTSLNAASYHARNIVNNVLELSTIEAGKVNEIHKVVFHLKPWIEGVVQMHGYIAQAKGVKLTLNIDESTLPAVLISDKVKLTQIVTNLLSNAIKFSPEKGVISLQLFTGGSSLYLKVSNSGEGISKEKQIAIFEPFVTGKNGFTEGTGLGLYITKFLVELLNGAITLKTAPGKGATFEVCFPDVFADPSAYEPTEKDTDTLCSLKEKKILMIDDDKMARTLISMYLKNAGSHFIQAENGFEGIEKAREEKPDIIILDSHMPGMSGKETLLHIRHDQSLQNIPVILASGDAYKESKEELLNAGANDFLTKPIKFTELHKAISQFIH</sequence>
<dbReference type="InterPro" id="IPR004358">
    <property type="entry name" value="Sig_transdc_His_kin-like_C"/>
</dbReference>
<evidence type="ECO:0000313" key="8">
    <source>
        <dbReference type="EMBL" id="SEW13221.1"/>
    </source>
</evidence>
<dbReference type="CDD" id="cd00082">
    <property type="entry name" value="HisKA"/>
    <property type="match status" value="1"/>
</dbReference>
<dbReference type="GO" id="GO:0000155">
    <property type="term" value="F:phosphorelay sensor kinase activity"/>
    <property type="evidence" value="ECO:0007669"/>
    <property type="project" value="InterPro"/>
</dbReference>
<organism evidence="8 9">
    <name type="scientific">Chitinophaga arvensicola</name>
    <dbReference type="NCBI Taxonomy" id="29529"/>
    <lineage>
        <taxon>Bacteria</taxon>
        <taxon>Pseudomonadati</taxon>
        <taxon>Bacteroidota</taxon>
        <taxon>Chitinophagia</taxon>
        <taxon>Chitinophagales</taxon>
        <taxon>Chitinophagaceae</taxon>
        <taxon>Chitinophaga</taxon>
    </lineage>
</organism>
<evidence type="ECO:0000256" key="5">
    <source>
        <dbReference type="SAM" id="Phobius"/>
    </source>
</evidence>
<dbReference type="PANTHER" id="PTHR43547">
    <property type="entry name" value="TWO-COMPONENT HISTIDINE KINASE"/>
    <property type="match status" value="1"/>
</dbReference>
<feature type="transmembrane region" description="Helical" evidence="5">
    <location>
        <begin position="29"/>
        <end position="51"/>
    </location>
</feature>
<proteinExistence type="predicted"/>
<dbReference type="Proteomes" id="UP000199310">
    <property type="component" value="Unassembled WGS sequence"/>
</dbReference>
<dbReference type="AlphaFoldDB" id="A0A1I0PFY6"/>
<accession>A0A1I0PFY6</accession>
<feature type="transmembrane region" description="Helical" evidence="5">
    <location>
        <begin position="130"/>
        <end position="151"/>
    </location>
</feature>
<dbReference type="InterPro" id="IPR003594">
    <property type="entry name" value="HATPase_dom"/>
</dbReference>
<evidence type="ECO:0000256" key="1">
    <source>
        <dbReference type="ARBA" id="ARBA00000085"/>
    </source>
</evidence>
<dbReference type="Pfam" id="PF02518">
    <property type="entry name" value="HATPase_c"/>
    <property type="match status" value="1"/>
</dbReference>
<evidence type="ECO:0000259" key="6">
    <source>
        <dbReference type="PROSITE" id="PS50109"/>
    </source>
</evidence>
<dbReference type="RefSeq" id="WP_089890782.1">
    <property type="nucleotide sequence ID" value="NZ_FOJG01000001.1"/>
</dbReference>
<dbReference type="InterPro" id="IPR001789">
    <property type="entry name" value="Sig_transdc_resp-reg_receiver"/>
</dbReference>
<dbReference type="PROSITE" id="PS50109">
    <property type="entry name" value="HIS_KIN"/>
    <property type="match status" value="1"/>
</dbReference>
<dbReference type="SMART" id="SM00388">
    <property type="entry name" value="HisKA"/>
    <property type="match status" value="1"/>
</dbReference>
<feature type="domain" description="Response regulatory" evidence="7">
    <location>
        <begin position="474"/>
        <end position="590"/>
    </location>
</feature>
<reference evidence="9" key="1">
    <citation type="submission" date="2016-10" db="EMBL/GenBank/DDBJ databases">
        <authorList>
            <person name="Varghese N."/>
            <person name="Submissions S."/>
        </authorList>
    </citation>
    <scope>NUCLEOTIDE SEQUENCE [LARGE SCALE GENOMIC DNA]</scope>
    <source>
        <strain evidence="9">DSM 3695</strain>
    </source>
</reference>
<evidence type="ECO:0000256" key="2">
    <source>
        <dbReference type="ARBA" id="ARBA00012438"/>
    </source>
</evidence>
<dbReference type="Gene3D" id="3.40.50.2300">
    <property type="match status" value="1"/>
</dbReference>
<keyword evidence="8" id="KW-0808">Transferase</keyword>
<feature type="transmembrane region" description="Helical" evidence="5">
    <location>
        <begin position="57"/>
        <end position="76"/>
    </location>
</feature>
<name>A0A1I0PFY6_9BACT</name>
<keyword evidence="5" id="KW-0472">Membrane</keyword>
<keyword evidence="3 4" id="KW-0597">Phosphoprotein</keyword>
<dbReference type="SUPFAM" id="SSF47384">
    <property type="entry name" value="Homodimeric domain of signal transducing histidine kinase"/>
    <property type="match status" value="1"/>
</dbReference>
<dbReference type="Pfam" id="PF00072">
    <property type="entry name" value="Response_reg"/>
    <property type="match status" value="1"/>
</dbReference>
<dbReference type="Gene3D" id="3.30.565.10">
    <property type="entry name" value="Histidine kinase-like ATPase, C-terminal domain"/>
    <property type="match status" value="1"/>
</dbReference>
<dbReference type="OrthoDB" id="636661at2"/>
<evidence type="ECO:0000256" key="3">
    <source>
        <dbReference type="ARBA" id="ARBA00022553"/>
    </source>
</evidence>
<comment type="catalytic activity">
    <reaction evidence="1">
        <text>ATP + protein L-histidine = ADP + protein N-phospho-L-histidine.</text>
        <dbReference type="EC" id="2.7.13.3"/>
    </reaction>
</comment>
<evidence type="ECO:0000313" key="9">
    <source>
        <dbReference type="Proteomes" id="UP000199310"/>
    </source>
</evidence>
<dbReference type="PANTHER" id="PTHR43547:SF2">
    <property type="entry name" value="HYBRID SIGNAL TRANSDUCTION HISTIDINE KINASE C"/>
    <property type="match status" value="1"/>
</dbReference>
<dbReference type="Pfam" id="PF00512">
    <property type="entry name" value="HisKA"/>
    <property type="match status" value="1"/>
</dbReference>
<dbReference type="PRINTS" id="PR00344">
    <property type="entry name" value="BCTRLSENSOR"/>
</dbReference>
<dbReference type="SUPFAM" id="SSF55874">
    <property type="entry name" value="ATPase domain of HSP90 chaperone/DNA topoisomerase II/histidine kinase"/>
    <property type="match status" value="1"/>
</dbReference>
<dbReference type="SUPFAM" id="SSF52172">
    <property type="entry name" value="CheY-like"/>
    <property type="match status" value="1"/>
</dbReference>
<dbReference type="PROSITE" id="PS50110">
    <property type="entry name" value="RESPONSE_REGULATORY"/>
    <property type="match status" value="1"/>
</dbReference>
<feature type="modified residue" description="4-aspartylphosphate" evidence="4">
    <location>
        <position position="523"/>
    </location>
</feature>
<evidence type="ECO:0000259" key="7">
    <source>
        <dbReference type="PROSITE" id="PS50110"/>
    </source>
</evidence>
<feature type="transmembrane region" description="Helical" evidence="5">
    <location>
        <begin position="105"/>
        <end position="123"/>
    </location>
</feature>
<keyword evidence="5" id="KW-1133">Transmembrane helix</keyword>
<dbReference type="InterPro" id="IPR011006">
    <property type="entry name" value="CheY-like_superfamily"/>
</dbReference>
<dbReference type="EC" id="2.7.13.3" evidence="2"/>
<dbReference type="InterPro" id="IPR036097">
    <property type="entry name" value="HisK_dim/P_sf"/>
</dbReference>
<dbReference type="Gene3D" id="1.10.287.130">
    <property type="match status" value="1"/>
</dbReference>